<dbReference type="Pfam" id="PF00072">
    <property type="entry name" value="Response_reg"/>
    <property type="match status" value="1"/>
</dbReference>
<comment type="function">
    <text evidence="9">May play the central regulatory role in sporulation. It may be an element of the effector pathway responsible for the activation of sporulation genes in response to nutritional stress. Spo0A may act in concert with spo0H (a sigma factor) to control the expression of some genes that are critical to the sporulation process.</text>
</comment>
<dbReference type="SUPFAM" id="SSF52172">
    <property type="entry name" value="CheY-like"/>
    <property type="match status" value="1"/>
</dbReference>
<name>A0ABT4BRU2_9FIRM</name>
<dbReference type="InterPro" id="IPR011006">
    <property type="entry name" value="CheY-like_superfamily"/>
</dbReference>
<dbReference type="PROSITE" id="PS01124">
    <property type="entry name" value="HTH_ARAC_FAMILY_2"/>
    <property type="match status" value="1"/>
</dbReference>
<dbReference type="PROSITE" id="PS50110">
    <property type="entry name" value="RESPONSE_REGULATORY"/>
    <property type="match status" value="1"/>
</dbReference>
<dbReference type="EMBL" id="JAPOHA010000004">
    <property type="protein sequence ID" value="MCY1713616.1"/>
    <property type="molecule type" value="Genomic_DNA"/>
</dbReference>
<dbReference type="Pfam" id="PF17853">
    <property type="entry name" value="GGDEF_2"/>
    <property type="match status" value="1"/>
</dbReference>
<sequence length="533" mass="60212">MGLYRILLADDEEEIREGIIKKIDWGNLGYTVVGDAENGLDALEKAEHLHPDVVMTDIKMPFMDGLELGSRLRVSMPSTKLIIFSGFDDFEYAQKAIKINVAEYVLKPINANELTETLKKMKQQLDSEFAERRDVEMLRKSYMDSLPVLREQFLVGLIEGRISEERMRAQAPLFQINLLAEGGWAAAVVRADCSPRDGAALREEELIPISLKRTVDDILGNYCRFAGFLYSDCVTVIAELDPKTGVVPLINGMNEVCKYAELVLGVKMLSGVGTPCSSLPDIRHSYREAQNAMDYCAAMGAGKAIYISDVEPETSVKLQFDEHDERDLSNAIKMGSEEEIREKIGALFARFESLLLPPNQYQIYLMEMMTSLLKVMHAYELSTEEIFGEHFNYANTIAALRSPAEMKQWCIECCIKISALVKHERIHSTRVLAQNAKQYIAENYQNSELSVESLCSFLHVSPTYFSTVFKRETGMSFVAYLTEVRLQEAVSLLNTTNDKTYIIAGKVGYIEPNYFSYVFKKKFGVSPSKYRGQ</sequence>
<protein>
    <recommendedName>
        <fullName evidence="2">Stage 0 sporulation protein A homolog</fullName>
    </recommendedName>
</protein>
<evidence type="ECO:0000256" key="5">
    <source>
        <dbReference type="ARBA" id="ARBA00023012"/>
    </source>
</evidence>
<evidence type="ECO:0000256" key="6">
    <source>
        <dbReference type="ARBA" id="ARBA00023015"/>
    </source>
</evidence>
<keyword evidence="14" id="KW-1185">Reference proteome</keyword>
<keyword evidence="4 10" id="KW-0597">Phosphoprotein</keyword>
<dbReference type="Pfam" id="PF12833">
    <property type="entry name" value="HTH_18"/>
    <property type="match status" value="1"/>
</dbReference>
<dbReference type="SMART" id="SM00342">
    <property type="entry name" value="HTH_ARAC"/>
    <property type="match status" value="1"/>
</dbReference>
<comment type="subcellular location">
    <subcellularLocation>
        <location evidence="1">Cytoplasm</location>
    </subcellularLocation>
</comment>
<keyword evidence="8" id="KW-0804">Transcription</keyword>
<dbReference type="PANTHER" id="PTHR42713">
    <property type="entry name" value="HISTIDINE KINASE-RELATED"/>
    <property type="match status" value="1"/>
</dbReference>
<reference evidence="13 14" key="1">
    <citation type="submission" date="2022-11" db="EMBL/GenBank/DDBJ databases">
        <authorList>
            <person name="Caiyu Z."/>
        </authorList>
    </citation>
    <scope>NUCLEOTIDE SEQUENCE [LARGE SCALE GENOMIC DNA]</scope>
    <source>
        <strain evidence="13 14">YR-4</strain>
    </source>
</reference>
<keyword evidence="3" id="KW-0963">Cytoplasm</keyword>
<evidence type="ECO:0000313" key="14">
    <source>
        <dbReference type="Proteomes" id="UP001082703"/>
    </source>
</evidence>
<dbReference type="Proteomes" id="UP001082703">
    <property type="component" value="Unassembled WGS sequence"/>
</dbReference>
<comment type="caution">
    <text evidence="13">The sequence shown here is derived from an EMBL/GenBank/DDBJ whole genome shotgun (WGS) entry which is preliminary data.</text>
</comment>
<dbReference type="Gene3D" id="3.40.50.2300">
    <property type="match status" value="1"/>
</dbReference>
<dbReference type="SMART" id="SM00448">
    <property type="entry name" value="REC"/>
    <property type="match status" value="1"/>
</dbReference>
<dbReference type="InterPro" id="IPR001789">
    <property type="entry name" value="Sig_transdc_resp-reg_receiver"/>
</dbReference>
<evidence type="ECO:0000256" key="8">
    <source>
        <dbReference type="ARBA" id="ARBA00023163"/>
    </source>
</evidence>
<evidence type="ECO:0000256" key="3">
    <source>
        <dbReference type="ARBA" id="ARBA00022490"/>
    </source>
</evidence>
<proteinExistence type="predicted"/>
<evidence type="ECO:0000256" key="9">
    <source>
        <dbReference type="ARBA" id="ARBA00024867"/>
    </source>
</evidence>
<evidence type="ECO:0000256" key="10">
    <source>
        <dbReference type="PROSITE-ProRule" id="PRU00169"/>
    </source>
</evidence>
<keyword evidence="5" id="KW-0902">Two-component regulatory system</keyword>
<dbReference type="CDD" id="cd17536">
    <property type="entry name" value="REC_YesN-like"/>
    <property type="match status" value="1"/>
</dbReference>
<feature type="domain" description="HTH araC/xylS-type" evidence="11">
    <location>
        <begin position="434"/>
        <end position="533"/>
    </location>
</feature>
<evidence type="ECO:0000256" key="1">
    <source>
        <dbReference type="ARBA" id="ARBA00004496"/>
    </source>
</evidence>
<dbReference type="Gene3D" id="1.10.10.60">
    <property type="entry name" value="Homeodomain-like"/>
    <property type="match status" value="2"/>
</dbReference>
<feature type="modified residue" description="4-aspartylphosphate" evidence="10">
    <location>
        <position position="57"/>
    </location>
</feature>
<keyword evidence="7" id="KW-0238">DNA-binding</keyword>
<dbReference type="PANTHER" id="PTHR42713:SF3">
    <property type="entry name" value="TRANSCRIPTIONAL REGULATORY PROTEIN HPTR"/>
    <property type="match status" value="1"/>
</dbReference>
<evidence type="ECO:0000313" key="13">
    <source>
        <dbReference type="EMBL" id="MCY1713616.1"/>
    </source>
</evidence>
<dbReference type="InterPro" id="IPR009057">
    <property type="entry name" value="Homeodomain-like_sf"/>
</dbReference>
<feature type="domain" description="Response regulatory" evidence="12">
    <location>
        <begin position="5"/>
        <end position="122"/>
    </location>
</feature>
<dbReference type="SUPFAM" id="SSF46689">
    <property type="entry name" value="Homeodomain-like"/>
    <property type="match status" value="2"/>
</dbReference>
<evidence type="ECO:0000259" key="11">
    <source>
        <dbReference type="PROSITE" id="PS01124"/>
    </source>
</evidence>
<dbReference type="InterPro" id="IPR041522">
    <property type="entry name" value="CdaR_GGDEF"/>
</dbReference>
<evidence type="ECO:0000256" key="4">
    <source>
        <dbReference type="ARBA" id="ARBA00022553"/>
    </source>
</evidence>
<gene>
    <name evidence="13" type="ORF">OUY18_05030</name>
</gene>
<evidence type="ECO:0000256" key="7">
    <source>
        <dbReference type="ARBA" id="ARBA00023125"/>
    </source>
</evidence>
<dbReference type="InterPro" id="IPR051552">
    <property type="entry name" value="HptR"/>
</dbReference>
<evidence type="ECO:0000256" key="2">
    <source>
        <dbReference type="ARBA" id="ARBA00018672"/>
    </source>
</evidence>
<accession>A0ABT4BRU2</accession>
<keyword evidence="6" id="KW-0805">Transcription regulation</keyword>
<evidence type="ECO:0000259" key="12">
    <source>
        <dbReference type="PROSITE" id="PS50110"/>
    </source>
</evidence>
<organism evidence="13 14">
    <name type="scientific">Caproiciproducens galactitolivorans</name>
    <dbReference type="NCBI Taxonomy" id="642589"/>
    <lineage>
        <taxon>Bacteria</taxon>
        <taxon>Bacillati</taxon>
        <taxon>Bacillota</taxon>
        <taxon>Clostridia</taxon>
        <taxon>Eubacteriales</taxon>
        <taxon>Acutalibacteraceae</taxon>
        <taxon>Caproiciproducens</taxon>
    </lineage>
</organism>
<dbReference type="InterPro" id="IPR018060">
    <property type="entry name" value="HTH_AraC"/>
</dbReference>